<proteinExistence type="predicted"/>
<dbReference type="Gene3D" id="4.10.240.10">
    <property type="entry name" value="Zn(2)-C6 fungal-type DNA-binding domain"/>
    <property type="match status" value="1"/>
</dbReference>
<accession>A0A7U2ICT3</accession>
<keyword evidence="5" id="KW-1185">Reference proteome</keyword>
<protein>
    <recommendedName>
        <fullName evidence="3">Zn(2)-C6 fungal-type domain-containing protein</fullName>
    </recommendedName>
</protein>
<sequence length="473" mass="53656">MPNSPCWGCRWRRVRCDSQQPACNKCTRKGLPCPGYGNTKPLKWRHRIVQLDQQQVVLQPRLPSADAMASKDLPIHLAHNVMSYYNAMIVPDLSPCGTSVHRITVEDWASVGELPKHLYVCMVSLHRVVKCLGNEDENRALILNHQAYAARRLYQMIIDVAHPRLDTRLVEAACMFLCLDIQQSAYGAWRTHLKGAKALIGSWEEDMQGRDDFVRFVISVIDIYGATMTPSKLLLEDTLAEHLLYLRIVGSLQVDVLSTLTPIPLEILKATIAINSHRAAVTDQHRISDQQRYQHLPSLNAILASLRQFDSYRWAYGLPSHYVLEAENWALFATCYQSATTLYLFQSCSPTADCSTGDELHNNTRRGTYHILVKSITELFGRRLQGCTHYKYVLWPMVICGIESAARGERNDLKFLCSSLETTTLDLGTLSMREAAEFLENVWAACGLRRSHLMDCVAIDWDETFKLAPIFLI</sequence>
<dbReference type="Pfam" id="PF00172">
    <property type="entry name" value="Zn_clus"/>
    <property type="match status" value="1"/>
</dbReference>
<dbReference type="InterPro" id="IPR036864">
    <property type="entry name" value="Zn2-C6_fun-type_DNA-bd_sf"/>
</dbReference>
<evidence type="ECO:0000313" key="5">
    <source>
        <dbReference type="Proteomes" id="UP000663193"/>
    </source>
</evidence>
<organism evidence="4 5">
    <name type="scientific">Phaeosphaeria nodorum (strain SN15 / ATCC MYA-4574 / FGSC 10173)</name>
    <name type="common">Glume blotch fungus</name>
    <name type="synonym">Parastagonospora nodorum</name>
    <dbReference type="NCBI Taxonomy" id="321614"/>
    <lineage>
        <taxon>Eukaryota</taxon>
        <taxon>Fungi</taxon>
        <taxon>Dikarya</taxon>
        <taxon>Ascomycota</taxon>
        <taxon>Pezizomycotina</taxon>
        <taxon>Dothideomycetes</taxon>
        <taxon>Pleosporomycetidae</taxon>
        <taxon>Pleosporales</taxon>
        <taxon>Pleosporineae</taxon>
        <taxon>Phaeosphaeriaceae</taxon>
        <taxon>Parastagonospora</taxon>
    </lineage>
</organism>
<evidence type="ECO:0000256" key="1">
    <source>
        <dbReference type="ARBA" id="ARBA00004123"/>
    </source>
</evidence>
<dbReference type="PROSITE" id="PS00463">
    <property type="entry name" value="ZN2_CY6_FUNGAL_1"/>
    <property type="match status" value="1"/>
</dbReference>
<reference evidence="5" key="1">
    <citation type="journal article" date="2021" name="BMC Genomics">
        <title>Chromosome-level genome assembly and manually-curated proteome of model necrotroph Parastagonospora nodorum Sn15 reveals a genome-wide trove of candidate effector homologs, and redundancy of virulence-related functions within an accessory chromosome.</title>
        <authorList>
            <person name="Bertazzoni S."/>
            <person name="Jones D.A.B."/>
            <person name="Phan H.T."/>
            <person name="Tan K.-C."/>
            <person name="Hane J.K."/>
        </authorList>
    </citation>
    <scope>NUCLEOTIDE SEQUENCE [LARGE SCALE GENOMIC DNA]</scope>
    <source>
        <strain evidence="5">SN15 / ATCC MYA-4574 / FGSC 10173)</strain>
    </source>
</reference>
<dbReference type="CDD" id="cd00067">
    <property type="entry name" value="GAL4"/>
    <property type="match status" value="1"/>
</dbReference>
<dbReference type="PANTHER" id="PTHR37534:SF48">
    <property type="entry name" value="FINGER DOMAIN PROTEIN, PUTATIVE-RELATED"/>
    <property type="match status" value="1"/>
</dbReference>
<keyword evidence="2" id="KW-0539">Nucleus</keyword>
<gene>
    <name evidence="4" type="ORF">JI435_131020</name>
</gene>
<dbReference type="PANTHER" id="PTHR37534">
    <property type="entry name" value="TRANSCRIPTIONAL ACTIVATOR PROTEIN UGA3"/>
    <property type="match status" value="1"/>
</dbReference>
<dbReference type="SMART" id="SM00066">
    <property type="entry name" value="GAL4"/>
    <property type="match status" value="1"/>
</dbReference>
<dbReference type="InterPro" id="IPR021858">
    <property type="entry name" value="Fun_TF"/>
</dbReference>
<name>A0A7U2ICT3_PHANO</name>
<dbReference type="OrthoDB" id="5386330at2759"/>
<dbReference type="EMBL" id="CP069044">
    <property type="protein sequence ID" value="QRD07512.1"/>
    <property type="molecule type" value="Genomic_DNA"/>
</dbReference>
<feature type="domain" description="Zn(2)-C6 fungal-type" evidence="3">
    <location>
        <begin position="5"/>
        <end position="33"/>
    </location>
</feature>
<dbReference type="GO" id="GO:0005634">
    <property type="term" value="C:nucleus"/>
    <property type="evidence" value="ECO:0007669"/>
    <property type="project" value="UniProtKB-SubCell"/>
</dbReference>
<dbReference type="AlphaFoldDB" id="A0A7U2ICT3"/>
<comment type="subcellular location">
    <subcellularLocation>
        <location evidence="1">Nucleus</location>
    </subcellularLocation>
</comment>
<dbReference type="Proteomes" id="UP000663193">
    <property type="component" value="Chromosome 22"/>
</dbReference>
<dbReference type="InterPro" id="IPR001138">
    <property type="entry name" value="Zn2Cys6_DnaBD"/>
</dbReference>
<dbReference type="PROSITE" id="PS50048">
    <property type="entry name" value="ZN2_CY6_FUNGAL_2"/>
    <property type="match status" value="1"/>
</dbReference>
<dbReference type="GO" id="GO:0008270">
    <property type="term" value="F:zinc ion binding"/>
    <property type="evidence" value="ECO:0007669"/>
    <property type="project" value="InterPro"/>
</dbReference>
<dbReference type="Pfam" id="PF11951">
    <property type="entry name" value="Fungal_trans_2"/>
    <property type="match status" value="1"/>
</dbReference>
<dbReference type="VEuPathDB" id="FungiDB:JI435_131020"/>
<evidence type="ECO:0000256" key="2">
    <source>
        <dbReference type="ARBA" id="ARBA00023242"/>
    </source>
</evidence>
<evidence type="ECO:0000259" key="3">
    <source>
        <dbReference type="PROSITE" id="PS50048"/>
    </source>
</evidence>
<evidence type="ECO:0000313" key="4">
    <source>
        <dbReference type="EMBL" id="QRD07512.1"/>
    </source>
</evidence>
<dbReference type="GO" id="GO:0000981">
    <property type="term" value="F:DNA-binding transcription factor activity, RNA polymerase II-specific"/>
    <property type="evidence" value="ECO:0007669"/>
    <property type="project" value="InterPro"/>
</dbReference>
<dbReference type="SUPFAM" id="SSF57701">
    <property type="entry name" value="Zn2/Cys6 DNA-binding domain"/>
    <property type="match status" value="1"/>
</dbReference>